<sequence>MGYITINCNPLIQCGFLGDNSIIEQNLETRELLTYLEKLEIGLSSFSYEELGVVEAGELKKSFEVFKHGLENKVFGVPEMKQLENIYKKVGIQGSETHMGETANMPNELKEFLSLIDAMENTRLSHEQQKIAKAMKQVAQQLGKELPMSQNLQFIEKELEPGHLAHTINLKPILQDCMGQMELMEELVRLFQQNLMEFIGSVKVHLQNENFKQVDLACQKVRPSLEMMKANGLLEIVKEILMLCRTDNDPKHHAFLYDQFVMEYPKVQEQVDFEMEILRTM</sequence>
<keyword evidence="2" id="KW-1185">Reference proteome</keyword>
<comment type="caution">
    <text evidence="1">The sequence shown here is derived from an EMBL/GenBank/DDBJ whole genome shotgun (WGS) entry which is preliminary data.</text>
</comment>
<name>A0A444VKD0_9FLAO</name>
<dbReference type="GO" id="GO:0000160">
    <property type="term" value="P:phosphorelay signal transduction system"/>
    <property type="evidence" value="ECO:0007669"/>
    <property type="project" value="InterPro"/>
</dbReference>
<dbReference type="AlphaFoldDB" id="A0A444VKD0"/>
<proteinExistence type="predicted"/>
<protein>
    <submittedName>
        <fullName evidence="1">Uncharacterized protein</fullName>
    </submittedName>
</protein>
<dbReference type="Gene3D" id="1.20.120.160">
    <property type="entry name" value="HPT domain"/>
    <property type="match status" value="1"/>
</dbReference>
<dbReference type="InterPro" id="IPR036641">
    <property type="entry name" value="HPT_dom_sf"/>
</dbReference>
<dbReference type="SUPFAM" id="SSF47226">
    <property type="entry name" value="Histidine-containing phosphotransfer domain, HPT domain"/>
    <property type="match status" value="1"/>
</dbReference>
<reference evidence="1 2" key="1">
    <citation type="submission" date="2014-04" db="EMBL/GenBank/DDBJ databases">
        <title>Whole genome of Muricauda olearia.</title>
        <authorList>
            <person name="Zhang X.-H."/>
            <person name="Tang K."/>
        </authorList>
    </citation>
    <scope>NUCLEOTIDE SEQUENCE [LARGE SCALE GENOMIC DNA]</scope>
    <source>
        <strain evidence="1 2">Th120</strain>
    </source>
</reference>
<gene>
    <name evidence="1" type="ORF">DN53_13400</name>
</gene>
<dbReference type="EMBL" id="JJMP01000006">
    <property type="protein sequence ID" value="RYC51202.1"/>
    <property type="molecule type" value="Genomic_DNA"/>
</dbReference>
<accession>A0A444VKD0</accession>
<organism evidence="1 2">
    <name type="scientific">Flagellimonas olearia</name>
    <dbReference type="NCBI Taxonomy" id="552546"/>
    <lineage>
        <taxon>Bacteria</taxon>
        <taxon>Pseudomonadati</taxon>
        <taxon>Bacteroidota</taxon>
        <taxon>Flavobacteriia</taxon>
        <taxon>Flavobacteriales</taxon>
        <taxon>Flavobacteriaceae</taxon>
        <taxon>Flagellimonas</taxon>
    </lineage>
</organism>
<evidence type="ECO:0000313" key="1">
    <source>
        <dbReference type="EMBL" id="RYC51202.1"/>
    </source>
</evidence>
<dbReference type="Proteomes" id="UP000290261">
    <property type="component" value="Unassembled WGS sequence"/>
</dbReference>
<evidence type="ECO:0000313" key="2">
    <source>
        <dbReference type="Proteomes" id="UP000290261"/>
    </source>
</evidence>